<keyword evidence="7" id="KW-1185">Reference proteome</keyword>
<protein>
    <recommendedName>
        <fullName evidence="8">DUF3844 domain-containing protein</fullName>
    </recommendedName>
</protein>
<dbReference type="InterPro" id="IPR049205">
    <property type="entry name" value="Vps3844_N"/>
</dbReference>
<reference evidence="6 7" key="1">
    <citation type="journal article" date="2021" name="Nat. Commun.">
        <title>Genetic determinants of endophytism in the Arabidopsis root mycobiome.</title>
        <authorList>
            <person name="Mesny F."/>
            <person name="Miyauchi S."/>
            <person name="Thiergart T."/>
            <person name="Pickel B."/>
            <person name="Atanasova L."/>
            <person name="Karlsson M."/>
            <person name="Huettel B."/>
            <person name="Barry K.W."/>
            <person name="Haridas S."/>
            <person name="Chen C."/>
            <person name="Bauer D."/>
            <person name="Andreopoulos W."/>
            <person name="Pangilinan J."/>
            <person name="LaButti K."/>
            <person name="Riley R."/>
            <person name="Lipzen A."/>
            <person name="Clum A."/>
            <person name="Drula E."/>
            <person name="Henrissat B."/>
            <person name="Kohler A."/>
            <person name="Grigoriev I.V."/>
            <person name="Martin F.M."/>
            <person name="Hacquard S."/>
        </authorList>
    </citation>
    <scope>NUCLEOTIDE SEQUENCE [LARGE SCALE GENOMIC DNA]</scope>
    <source>
        <strain evidence="6 7">MPI-SDFR-AT-0080</strain>
    </source>
</reference>
<evidence type="ECO:0000256" key="3">
    <source>
        <dbReference type="SAM" id="SignalP"/>
    </source>
</evidence>
<proteinExistence type="predicted"/>
<organism evidence="6 7">
    <name type="scientific">Macrophomina phaseolina</name>
    <dbReference type="NCBI Taxonomy" id="35725"/>
    <lineage>
        <taxon>Eukaryota</taxon>
        <taxon>Fungi</taxon>
        <taxon>Dikarya</taxon>
        <taxon>Ascomycota</taxon>
        <taxon>Pezizomycotina</taxon>
        <taxon>Dothideomycetes</taxon>
        <taxon>Dothideomycetes incertae sedis</taxon>
        <taxon>Botryosphaeriales</taxon>
        <taxon>Botryosphaeriaceae</taxon>
        <taxon>Macrophomina</taxon>
    </lineage>
</organism>
<evidence type="ECO:0000259" key="5">
    <source>
        <dbReference type="Pfam" id="PF21656"/>
    </source>
</evidence>
<evidence type="ECO:0000256" key="1">
    <source>
        <dbReference type="SAM" id="MobiDB-lite"/>
    </source>
</evidence>
<feature type="transmembrane region" description="Helical" evidence="2">
    <location>
        <begin position="354"/>
        <end position="376"/>
    </location>
</feature>
<accession>A0ABQ8FW74</accession>
<feature type="compositionally biased region" description="Low complexity" evidence="1">
    <location>
        <begin position="214"/>
        <end position="225"/>
    </location>
</feature>
<keyword evidence="2" id="KW-0472">Membrane</keyword>
<dbReference type="Pfam" id="PF12955">
    <property type="entry name" value="Vps3844_C"/>
    <property type="match status" value="1"/>
</dbReference>
<evidence type="ECO:0000313" key="6">
    <source>
        <dbReference type="EMBL" id="KAH7025530.1"/>
    </source>
</evidence>
<dbReference type="PANTHER" id="PTHR36853">
    <property type="entry name" value="EXPRESSED PROTEIN"/>
    <property type="match status" value="1"/>
</dbReference>
<sequence>MRLSGSFVAPSLLGLAAAAAPSPRIYIQDLDAPAHLSTQTAPTLSADTARLIFAQRLGLSQFHSLKHADDDTIQYLNDFGGSRHQLFSDDEPADETKHIMVVVQGVKNTEVLDSASFSLAENPGADDTSRLLEDFAVQSEHLSSTSRSGTEKVPKKLAEALKKLPETVETKYSNGLLIAHVRNTENHDLTSAIRELADLCSSNWPFTIAVMPPSSSSLSKRSNSPWGKYDMPKRSANAERKRPEAILAEAPASEFVSRVNKTDSAKAPTSPNNATTIKGILPACFSSKDACESTTNGCSGRGSCYKKYTDKDNNNKACYTCKCTPQVRKNKDGSTKTTYYGGPACQKKDVVMPFWLFAGFGVFMASLISYGIGLLYTMGNEELPSVIGAGVSGPSARH</sequence>
<keyword evidence="2" id="KW-0812">Transmembrane</keyword>
<feature type="region of interest" description="Disordered" evidence="1">
    <location>
        <begin position="214"/>
        <end position="240"/>
    </location>
</feature>
<name>A0ABQ8FW74_9PEZI</name>
<evidence type="ECO:0008006" key="8">
    <source>
        <dbReference type="Google" id="ProtNLM"/>
    </source>
</evidence>
<evidence type="ECO:0000256" key="2">
    <source>
        <dbReference type="SAM" id="Phobius"/>
    </source>
</evidence>
<feature type="compositionally biased region" description="Basic and acidic residues" evidence="1">
    <location>
        <begin position="230"/>
        <end position="240"/>
    </location>
</feature>
<keyword evidence="2" id="KW-1133">Transmembrane helix</keyword>
<feature type="chain" id="PRO_5047323237" description="DUF3844 domain-containing protein" evidence="3">
    <location>
        <begin position="19"/>
        <end position="398"/>
    </location>
</feature>
<feature type="domain" description="Vacuolar sorting protein Vps3844 C-terminal" evidence="4">
    <location>
        <begin position="284"/>
        <end position="389"/>
    </location>
</feature>
<comment type="caution">
    <text evidence="6">The sequence shown here is derived from an EMBL/GenBank/DDBJ whole genome shotgun (WGS) entry which is preliminary data.</text>
</comment>
<dbReference type="InterPro" id="IPR053065">
    <property type="entry name" value="Archenteron_Induction-Rel"/>
</dbReference>
<keyword evidence="3" id="KW-0732">Signal</keyword>
<gene>
    <name evidence="6" type="ORF">B0J12DRAFT_685860</name>
</gene>
<dbReference type="EMBL" id="JAGTJR010000058">
    <property type="protein sequence ID" value="KAH7025530.1"/>
    <property type="molecule type" value="Genomic_DNA"/>
</dbReference>
<feature type="domain" description="Vacuolar sorting protein Vps3844 N-terminal" evidence="5">
    <location>
        <begin position="42"/>
        <end position="137"/>
    </location>
</feature>
<dbReference type="Pfam" id="PF21656">
    <property type="entry name" value="DUF6859"/>
    <property type="match status" value="1"/>
</dbReference>
<evidence type="ECO:0000313" key="7">
    <source>
        <dbReference type="Proteomes" id="UP000774617"/>
    </source>
</evidence>
<feature type="signal peptide" evidence="3">
    <location>
        <begin position="1"/>
        <end position="18"/>
    </location>
</feature>
<dbReference type="InterPro" id="IPR024382">
    <property type="entry name" value="Vps3844_C"/>
</dbReference>
<dbReference type="PANTHER" id="PTHR36853:SF1">
    <property type="entry name" value="DUF3844 DOMAIN-CONTAINING PROTEIN"/>
    <property type="match status" value="1"/>
</dbReference>
<dbReference type="Proteomes" id="UP000774617">
    <property type="component" value="Unassembled WGS sequence"/>
</dbReference>
<evidence type="ECO:0000259" key="4">
    <source>
        <dbReference type="Pfam" id="PF12955"/>
    </source>
</evidence>